<evidence type="ECO:0000313" key="2">
    <source>
        <dbReference type="Proteomes" id="UP000294581"/>
    </source>
</evidence>
<dbReference type="RefSeq" id="WP_134158355.1">
    <property type="nucleotide sequence ID" value="NZ_BSUS01000001.1"/>
</dbReference>
<keyword evidence="2" id="KW-1185">Reference proteome</keyword>
<dbReference type="EMBL" id="SORF01000001">
    <property type="protein sequence ID" value="TDY51416.1"/>
    <property type="molecule type" value="Genomic_DNA"/>
</dbReference>
<dbReference type="AlphaFoldDB" id="A0A4R8LXJ0"/>
<dbReference type="OrthoDB" id="1730007at2"/>
<comment type="caution">
    <text evidence="1">The sequence shown here is derived from an EMBL/GenBank/DDBJ whole genome shotgun (WGS) entry which is preliminary data.</text>
</comment>
<name>A0A4R8LXJ0_9BACL</name>
<sequence length="268" mass="29320">MQTEMGHDLHLSGHGSSTGGFYRNVHLEGLSTIDGDVVCEQCTAHGVARMHGNLRADMTAFHGKADVLGDMVTGSAEIHGTIRVSGVCDVAKILRIHGTSRLQGGVRADVLNIHGRTHVGAECVAREVELHGIAQFAQDIRAERMDCSGVLHLGGPCEAESFSCKGQVHSSGLINAERVHIRLHAKSEVQEIGCTELRVERGRGWFARRHKLVVDIIEGDHIYVENVVAKRIRGNRITLGNGVYAERVEYREELNRHHGAKVKEAVQV</sequence>
<evidence type="ECO:0000313" key="1">
    <source>
        <dbReference type="EMBL" id="TDY51416.1"/>
    </source>
</evidence>
<evidence type="ECO:0008006" key="3">
    <source>
        <dbReference type="Google" id="ProtNLM"/>
    </source>
</evidence>
<organism evidence="1 2">
    <name type="scientific">Alicyclobacillus sacchari</name>
    <dbReference type="NCBI Taxonomy" id="392010"/>
    <lineage>
        <taxon>Bacteria</taxon>
        <taxon>Bacillati</taxon>
        <taxon>Bacillota</taxon>
        <taxon>Bacilli</taxon>
        <taxon>Bacillales</taxon>
        <taxon>Alicyclobacillaceae</taxon>
        <taxon>Alicyclobacillus</taxon>
    </lineage>
</organism>
<reference evidence="1 2" key="1">
    <citation type="submission" date="2019-03" db="EMBL/GenBank/DDBJ databases">
        <title>Genomic Encyclopedia of Type Strains, Phase IV (KMG-IV): sequencing the most valuable type-strain genomes for metagenomic binning, comparative biology and taxonomic classification.</title>
        <authorList>
            <person name="Goeker M."/>
        </authorList>
    </citation>
    <scope>NUCLEOTIDE SEQUENCE [LARGE SCALE GENOMIC DNA]</scope>
    <source>
        <strain evidence="1 2">DSM 17974</strain>
    </source>
</reference>
<protein>
    <recommendedName>
        <fullName evidence="3">Cytoskeletal protein CcmA (Bactofilin family)</fullName>
    </recommendedName>
</protein>
<gene>
    <name evidence="1" type="ORF">C7445_101418</name>
</gene>
<dbReference type="Proteomes" id="UP000294581">
    <property type="component" value="Unassembled WGS sequence"/>
</dbReference>
<proteinExistence type="predicted"/>
<accession>A0A4R8LXJ0</accession>